<feature type="transmembrane region" description="Helical" evidence="6">
    <location>
        <begin position="70"/>
        <end position="90"/>
    </location>
</feature>
<comment type="caution">
    <text evidence="6">Lacks conserved residue(s) required for the propagation of feature annotation.</text>
</comment>
<dbReference type="AlphaFoldDB" id="A0A1W4WYB3"/>
<keyword evidence="3 6" id="KW-0812">Transmembrane</keyword>
<feature type="transmembrane region" description="Helical" evidence="6">
    <location>
        <begin position="123"/>
        <end position="141"/>
    </location>
</feature>
<dbReference type="GO" id="GO:0007165">
    <property type="term" value="P:signal transduction"/>
    <property type="evidence" value="ECO:0007669"/>
    <property type="project" value="UniProtKB-KW"/>
</dbReference>
<comment type="function">
    <text evidence="6">Gustatory receptor which mediates acceptance or avoidance behavior, depending on its substrates.</text>
</comment>
<keyword evidence="4 6" id="KW-1133">Transmembrane helix</keyword>
<comment type="similarity">
    <text evidence="6">Belongs to the insect chemoreceptor superfamily. Gustatory receptor (GR) family.</text>
</comment>
<feature type="transmembrane region" description="Helical" evidence="6">
    <location>
        <begin position="240"/>
        <end position="266"/>
    </location>
</feature>
<name>A0A1W4WYB3_AGRPL</name>
<organism evidence="7 8">
    <name type="scientific">Agrilus planipennis</name>
    <name type="common">Emerald ash borer</name>
    <name type="synonym">Agrilus marcopoli</name>
    <dbReference type="NCBI Taxonomy" id="224129"/>
    <lineage>
        <taxon>Eukaryota</taxon>
        <taxon>Metazoa</taxon>
        <taxon>Ecdysozoa</taxon>
        <taxon>Arthropoda</taxon>
        <taxon>Hexapoda</taxon>
        <taxon>Insecta</taxon>
        <taxon>Pterygota</taxon>
        <taxon>Neoptera</taxon>
        <taxon>Endopterygota</taxon>
        <taxon>Coleoptera</taxon>
        <taxon>Polyphaga</taxon>
        <taxon>Elateriformia</taxon>
        <taxon>Buprestoidea</taxon>
        <taxon>Buprestidae</taxon>
        <taxon>Agrilinae</taxon>
        <taxon>Agrilus</taxon>
    </lineage>
</organism>
<dbReference type="Pfam" id="PF08395">
    <property type="entry name" value="7tm_7"/>
    <property type="match status" value="1"/>
</dbReference>
<gene>
    <name evidence="8" type="primary">LOC108737002</name>
</gene>
<dbReference type="Proteomes" id="UP000192223">
    <property type="component" value="Unplaced"/>
</dbReference>
<evidence type="ECO:0000313" key="7">
    <source>
        <dbReference type="Proteomes" id="UP000192223"/>
    </source>
</evidence>
<comment type="subcellular location">
    <subcellularLocation>
        <location evidence="1 6">Cell membrane</location>
        <topology evidence="1 6">Multi-pass membrane protein</topology>
    </subcellularLocation>
</comment>
<keyword evidence="6" id="KW-0807">Transducer</keyword>
<dbReference type="GO" id="GO:0005886">
    <property type="term" value="C:plasma membrane"/>
    <property type="evidence" value="ECO:0007669"/>
    <property type="project" value="UniProtKB-SubCell"/>
</dbReference>
<keyword evidence="6" id="KW-0675">Receptor</keyword>
<proteinExistence type="inferred from homology"/>
<dbReference type="GeneID" id="108737002"/>
<dbReference type="KEGG" id="apln:108737002"/>
<evidence type="ECO:0000256" key="1">
    <source>
        <dbReference type="ARBA" id="ARBA00004651"/>
    </source>
</evidence>
<dbReference type="InterPro" id="IPR013604">
    <property type="entry name" value="7TM_chemorcpt"/>
</dbReference>
<feature type="transmembrane region" description="Helical" evidence="6">
    <location>
        <begin position="286"/>
        <end position="307"/>
    </location>
</feature>
<feature type="transmembrane region" description="Helical" evidence="6">
    <location>
        <begin position="38"/>
        <end position="58"/>
    </location>
</feature>
<evidence type="ECO:0000256" key="6">
    <source>
        <dbReference type="RuleBase" id="RU363108"/>
    </source>
</evidence>
<protein>
    <recommendedName>
        <fullName evidence="6">Gustatory receptor</fullName>
    </recommendedName>
</protein>
<dbReference type="InParanoid" id="A0A1W4WYB3"/>
<accession>A0A1W4WYB3</accession>
<sequence length="389" mass="45200">MQRDIYKRIESLSAFGRYMGLVSFQIKNSRVFLSKRDWLMPLLIFVIHLVIFVPSAILHLKFQLKSETRFIFSDFLYVGAYELSWLLLTFQGITNRRRMKDILQKIVDTDQAMEIRIGVRSKTSFIVLSIFFVNLLIWTIMDISKTSDKYWLPFLLKISEIANGISVILNFEINAHVKIQLETLNLKLENCTHQCLKKHRNLQLNERNRESLYKIEEIYVNYVKKKLHLHWLIIQNSRGLVALLQIGIIGNLINVTCSATIMFDYLVQMHTSGETIFSIACFIRNIAAIVEIIKDIIITITIIYSWVMVSSEASKMGPLIHDIWNKITEIGPSNKSMEFFKLASIHIIHTKPNFKLFGFSPITWNIFPSFVNLVITYGCILLQLQLDVA</sequence>
<evidence type="ECO:0000256" key="2">
    <source>
        <dbReference type="ARBA" id="ARBA00022475"/>
    </source>
</evidence>
<evidence type="ECO:0000256" key="5">
    <source>
        <dbReference type="ARBA" id="ARBA00023136"/>
    </source>
</evidence>
<evidence type="ECO:0000313" key="8">
    <source>
        <dbReference type="RefSeq" id="XP_018325143.1"/>
    </source>
</evidence>
<evidence type="ECO:0000256" key="3">
    <source>
        <dbReference type="ARBA" id="ARBA00022692"/>
    </source>
</evidence>
<keyword evidence="5 6" id="KW-0472">Membrane</keyword>
<evidence type="ECO:0000256" key="4">
    <source>
        <dbReference type="ARBA" id="ARBA00022989"/>
    </source>
</evidence>
<keyword evidence="2 6" id="KW-1003">Cell membrane</keyword>
<feature type="transmembrane region" description="Helical" evidence="6">
    <location>
        <begin position="362"/>
        <end position="384"/>
    </location>
</feature>
<keyword evidence="7" id="KW-1185">Reference proteome</keyword>
<dbReference type="RefSeq" id="XP_018325143.1">
    <property type="nucleotide sequence ID" value="XM_018469641.1"/>
</dbReference>
<reference evidence="8" key="1">
    <citation type="submission" date="2025-08" db="UniProtKB">
        <authorList>
            <consortium name="RefSeq"/>
        </authorList>
    </citation>
    <scope>IDENTIFICATION</scope>
    <source>
        <tissue evidence="8">Entire body</tissue>
    </source>
</reference>
<dbReference type="GO" id="GO:0050909">
    <property type="term" value="P:sensory perception of taste"/>
    <property type="evidence" value="ECO:0007669"/>
    <property type="project" value="InterPro"/>
</dbReference>